<dbReference type="EMBL" id="LR746268">
    <property type="protein sequence ID" value="CAA7395603.1"/>
    <property type="molecule type" value="Genomic_DNA"/>
</dbReference>
<dbReference type="GO" id="GO:0047372">
    <property type="term" value="F:monoacylglycerol lipase activity"/>
    <property type="evidence" value="ECO:0007669"/>
    <property type="project" value="TreeGrafter"/>
</dbReference>
<reference evidence="10" key="1">
    <citation type="submission" date="2020-02" db="EMBL/GenBank/DDBJ databases">
        <authorList>
            <person name="Scholz U."/>
            <person name="Mascher M."/>
            <person name="Fiebig A."/>
        </authorList>
    </citation>
    <scope>NUCLEOTIDE SEQUENCE</scope>
</reference>
<evidence type="ECO:0000256" key="3">
    <source>
        <dbReference type="ARBA" id="ARBA00022821"/>
    </source>
</evidence>
<keyword evidence="2 7" id="KW-0378">Hydrolase</keyword>
<feature type="active site" description="Nucleophile" evidence="7">
    <location>
        <position position="58"/>
    </location>
</feature>
<evidence type="ECO:0000256" key="6">
    <source>
        <dbReference type="ARBA" id="ARBA00025642"/>
    </source>
</evidence>
<dbReference type="FunFam" id="3.40.1090.10:FF:000005">
    <property type="entry name" value="Patatin"/>
    <property type="match status" value="1"/>
</dbReference>
<dbReference type="EC" id="3.1.1.-" evidence="8"/>
<dbReference type="PANTHER" id="PTHR32176:SF92">
    <property type="entry name" value="XYLOSE ISOMERASE"/>
    <property type="match status" value="1"/>
</dbReference>
<feature type="domain" description="PNPLA" evidence="9">
    <location>
        <begin position="14"/>
        <end position="216"/>
    </location>
</feature>
<evidence type="ECO:0000256" key="8">
    <source>
        <dbReference type="RuleBase" id="RU361262"/>
    </source>
</evidence>
<keyword evidence="4 7" id="KW-0442">Lipid degradation</keyword>
<comment type="domain">
    <text evidence="8">The nitrogen atoms of the two glycine residues in the GGXR motif define the oxyanion hole, and stabilize the oxyanion that forms during the nucleophilic attack by the catalytic serine during substrate cleavage.</text>
</comment>
<protein>
    <recommendedName>
        <fullName evidence="8">Patatin</fullName>
        <ecNumber evidence="8">3.1.1.-</ecNumber>
    </recommendedName>
</protein>
<feature type="short sequence motif" description="GXGXXG" evidence="7">
    <location>
        <begin position="18"/>
        <end position="23"/>
    </location>
</feature>
<accession>A0A7I8KD50</accession>
<keyword evidence="5 7" id="KW-0443">Lipid metabolism</keyword>
<dbReference type="Pfam" id="PF01734">
    <property type="entry name" value="Patatin"/>
    <property type="match status" value="1"/>
</dbReference>
<dbReference type="OrthoDB" id="1658288at2759"/>
<dbReference type="CDD" id="cd07214">
    <property type="entry name" value="Pat17_isozyme_like"/>
    <property type="match status" value="1"/>
</dbReference>
<name>A0A7I8KD50_SPIIN</name>
<dbReference type="SUPFAM" id="SSF52151">
    <property type="entry name" value="FabD/lysophospholipase-like"/>
    <property type="match status" value="1"/>
</dbReference>
<dbReference type="InterPro" id="IPR016035">
    <property type="entry name" value="Acyl_Trfase/lysoPLipase"/>
</dbReference>
<evidence type="ECO:0000313" key="11">
    <source>
        <dbReference type="Proteomes" id="UP000663760"/>
    </source>
</evidence>
<dbReference type="PANTHER" id="PTHR32176">
    <property type="entry name" value="XYLOSE ISOMERASE"/>
    <property type="match status" value="1"/>
</dbReference>
<gene>
    <name evidence="10" type="ORF">SI8410_05006266</name>
</gene>
<proteinExistence type="inferred from homology"/>
<keyword evidence="3" id="KW-0611">Plant defense</keyword>
<evidence type="ECO:0000313" key="10">
    <source>
        <dbReference type="EMBL" id="CAA7395603.1"/>
    </source>
</evidence>
<evidence type="ECO:0000256" key="2">
    <source>
        <dbReference type="ARBA" id="ARBA00022801"/>
    </source>
</evidence>
<sequence length="369" mass="40591">MAEERDSKKMVTILSIDGGGIRGIIPATILDFFEKELQALDGDDARLVDYFDVIAGTSTGGLVAAMLTAPNEKGRPLYAASDITPFYLEHCPKIFPQVSAGPFTGIVKTVKQLSGPKYDGKYLHKIIQEKLGTTKVHETLTSVVIPTFDIKYLQPIIFSSFELKNDKDLDVKLSDVTISTSAAPTYLPAHQFTANGKEYNLIDGGVAANNPALLAMREITKELSREDSAFPVRPLDYRKYLVISLGTGTQKQEEKYTAEKAKSWGALGWIINGDSNPLIDVFSQAIVDMVDIHISVVFQALKSEDNYLRIQDDTLSGDASSVDISTKENLDNLIDIGKKLLDKPVSRVNLNTGRNEPFGDETNRDALKR</sequence>
<organism evidence="10 11">
    <name type="scientific">Spirodela intermedia</name>
    <name type="common">Intermediate duckweed</name>
    <dbReference type="NCBI Taxonomy" id="51605"/>
    <lineage>
        <taxon>Eukaryota</taxon>
        <taxon>Viridiplantae</taxon>
        <taxon>Streptophyta</taxon>
        <taxon>Embryophyta</taxon>
        <taxon>Tracheophyta</taxon>
        <taxon>Spermatophyta</taxon>
        <taxon>Magnoliopsida</taxon>
        <taxon>Liliopsida</taxon>
        <taxon>Araceae</taxon>
        <taxon>Lemnoideae</taxon>
        <taxon>Spirodela</taxon>
    </lineage>
</organism>
<dbReference type="InterPro" id="IPR002641">
    <property type="entry name" value="PNPLA_dom"/>
</dbReference>
<evidence type="ECO:0000256" key="5">
    <source>
        <dbReference type="ARBA" id="ARBA00023098"/>
    </source>
</evidence>
<feature type="short sequence motif" description="DGA/G" evidence="7">
    <location>
        <begin position="203"/>
        <end position="205"/>
    </location>
</feature>
<dbReference type="Proteomes" id="UP000663760">
    <property type="component" value="Chromosome 5"/>
</dbReference>
<dbReference type="GO" id="GO:0006952">
    <property type="term" value="P:defense response"/>
    <property type="evidence" value="ECO:0007669"/>
    <property type="project" value="UniProtKB-KW"/>
</dbReference>
<evidence type="ECO:0000256" key="1">
    <source>
        <dbReference type="ARBA" id="ARBA00010240"/>
    </source>
</evidence>
<evidence type="ECO:0000256" key="7">
    <source>
        <dbReference type="PROSITE-ProRule" id="PRU01161"/>
    </source>
</evidence>
<feature type="short sequence motif" description="GXSXG" evidence="7">
    <location>
        <begin position="56"/>
        <end position="60"/>
    </location>
</feature>
<comment type="similarity">
    <text evidence="1 8">Belongs to the patatin family.</text>
</comment>
<dbReference type="Gene3D" id="3.40.1090.10">
    <property type="entry name" value="Cytosolic phospholipase A2 catalytic domain"/>
    <property type="match status" value="1"/>
</dbReference>
<dbReference type="GO" id="GO:0004620">
    <property type="term" value="F:phospholipase activity"/>
    <property type="evidence" value="ECO:0007669"/>
    <property type="project" value="TreeGrafter"/>
</dbReference>
<keyword evidence="11" id="KW-1185">Reference proteome</keyword>
<dbReference type="AlphaFoldDB" id="A0A7I8KD50"/>
<evidence type="ECO:0000256" key="4">
    <source>
        <dbReference type="ARBA" id="ARBA00022963"/>
    </source>
</evidence>
<comment type="function">
    <text evidence="6">Possesses non-specific lipolytic acyl hydrolase (LAH) activity. Hydrolyzes phospholipids as well as galactolipids. May play a role in disease resistance.</text>
</comment>
<evidence type="ECO:0000259" key="9">
    <source>
        <dbReference type="PROSITE" id="PS51635"/>
    </source>
</evidence>
<comment type="function">
    <text evidence="8">Lipolytic acyl hydrolase (LAH).</text>
</comment>
<feature type="active site" description="Proton acceptor" evidence="7">
    <location>
        <position position="203"/>
    </location>
</feature>
<dbReference type="GO" id="GO:0016042">
    <property type="term" value="P:lipid catabolic process"/>
    <property type="evidence" value="ECO:0007669"/>
    <property type="project" value="UniProtKB-UniRule"/>
</dbReference>
<dbReference type="PROSITE" id="PS51635">
    <property type="entry name" value="PNPLA"/>
    <property type="match status" value="1"/>
</dbReference>